<dbReference type="PROSITE" id="PS51186">
    <property type="entry name" value="GNAT"/>
    <property type="match status" value="1"/>
</dbReference>
<dbReference type="AlphaFoldDB" id="A0A0W8IP61"/>
<comment type="caution">
    <text evidence="4">The sequence shown here is derived from an EMBL/GenBank/DDBJ whole genome shotgun (WGS) entry which is preliminary data.</text>
</comment>
<feature type="domain" description="N-acetyltransferase" evidence="3">
    <location>
        <begin position="1"/>
        <end position="142"/>
    </location>
</feature>
<dbReference type="PANTHER" id="PTHR43877">
    <property type="entry name" value="AMINOALKYLPHOSPHONATE N-ACETYLTRANSFERASE-RELATED-RELATED"/>
    <property type="match status" value="1"/>
</dbReference>
<sequence>MIVERLPEHLHEDAVSLWQAAGLTRPWNDPRADLDRALGSPSSTVLAAVDDGRLSGTAMVGHDGHRGWVYYVAVHPARRGQGLGRELMAAAEQWVAGHGIPKMQLMVRTANTGTREFYERMGYAVQDTVVLGKFFDPGRQAQQSG</sequence>
<evidence type="ECO:0000256" key="2">
    <source>
        <dbReference type="ARBA" id="ARBA00023315"/>
    </source>
</evidence>
<protein>
    <submittedName>
        <fullName evidence="4">Acetyltransferase</fullName>
    </submittedName>
</protein>
<dbReference type="InterPro" id="IPR050832">
    <property type="entry name" value="Bact_Acetyltransf"/>
</dbReference>
<reference evidence="5" key="1">
    <citation type="submission" date="2015-12" db="EMBL/GenBank/DDBJ databases">
        <authorList>
            <person name="Nair G.R."/>
            <person name="Kaur G."/>
            <person name="Mayilraj S."/>
        </authorList>
    </citation>
    <scope>NUCLEOTIDE SEQUENCE [LARGE SCALE GENOMIC DNA]</scope>
    <source>
        <strain evidence="5">CD08_4</strain>
    </source>
</reference>
<accession>A0A0W8IP61</accession>
<keyword evidence="1 4" id="KW-0808">Transferase</keyword>
<evidence type="ECO:0000256" key="1">
    <source>
        <dbReference type="ARBA" id="ARBA00022679"/>
    </source>
</evidence>
<dbReference type="NCBIfam" id="NF002959">
    <property type="entry name" value="PRK03624.1"/>
    <property type="match status" value="1"/>
</dbReference>
<dbReference type="InterPro" id="IPR000182">
    <property type="entry name" value="GNAT_dom"/>
</dbReference>
<name>A0A0W8IP61_KOCRO</name>
<dbReference type="RefSeq" id="WP_058873056.1">
    <property type="nucleotide sequence ID" value="NZ_LQBK01000004.1"/>
</dbReference>
<evidence type="ECO:0000313" key="5">
    <source>
        <dbReference type="Proteomes" id="UP000053512"/>
    </source>
</evidence>
<dbReference type="Proteomes" id="UP000053512">
    <property type="component" value="Unassembled WGS sequence"/>
</dbReference>
<dbReference type="Pfam" id="PF00583">
    <property type="entry name" value="Acetyltransf_1"/>
    <property type="match status" value="1"/>
</dbReference>
<evidence type="ECO:0000259" key="3">
    <source>
        <dbReference type="PROSITE" id="PS51186"/>
    </source>
</evidence>
<organism evidence="4 5">
    <name type="scientific">Kocuria rosea subsp. polaris</name>
    <dbReference type="NCBI Taxonomy" id="136273"/>
    <lineage>
        <taxon>Bacteria</taxon>
        <taxon>Bacillati</taxon>
        <taxon>Actinomycetota</taxon>
        <taxon>Actinomycetes</taxon>
        <taxon>Micrococcales</taxon>
        <taxon>Micrococcaceae</taxon>
        <taxon>Kocuria</taxon>
    </lineage>
</organism>
<dbReference type="CDD" id="cd04301">
    <property type="entry name" value="NAT_SF"/>
    <property type="match status" value="1"/>
</dbReference>
<dbReference type="EMBL" id="LQBK01000004">
    <property type="protein sequence ID" value="KUG61640.1"/>
    <property type="molecule type" value="Genomic_DNA"/>
</dbReference>
<dbReference type="OrthoDB" id="1821130at2"/>
<dbReference type="STRING" id="136273.GY22_00950"/>
<evidence type="ECO:0000313" key="4">
    <source>
        <dbReference type="EMBL" id="KUG61640.1"/>
    </source>
</evidence>
<dbReference type="InterPro" id="IPR016181">
    <property type="entry name" value="Acyl_CoA_acyltransferase"/>
</dbReference>
<dbReference type="PANTHER" id="PTHR43877:SF2">
    <property type="entry name" value="AMINOALKYLPHOSPHONATE N-ACETYLTRANSFERASE-RELATED"/>
    <property type="match status" value="1"/>
</dbReference>
<gene>
    <name evidence="4" type="ORF">AVL61_01645</name>
</gene>
<proteinExistence type="predicted"/>
<dbReference type="SUPFAM" id="SSF55729">
    <property type="entry name" value="Acyl-CoA N-acyltransferases (Nat)"/>
    <property type="match status" value="1"/>
</dbReference>
<dbReference type="Gene3D" id="3.40.630.30">
    <property type="match status" value="1"/>
</dbReference>
<keyword evidence="2" id="KW-0012">Acyltransferase</keyword>
<dbReference type="GO" id="GO:0016747">
    <property type="term" value="F:acyltransferase activity, transferring groups other than amino-acyl groups"/>
    <property type="evidence" value="ECO:0007669"/>
    <property type="project" value="InterPro"/>
</dbReference>